<dbReference type="InterPro" id="IPR013083">
    <property type="entry name" value="Znf_RING/FYVE/PHD"/>
</dbReference>
<dbReference type="Gene3D" id="3.30.40.10">
    <property type="entry name" value="Zinc/RING finger domain, C3HC4 (zinc finger)"/>
    <property type="match status" value="1"/>
</dbReference>
<reference evidence="2" key="1">
    <citation type="journal article" date="2020" name="Nature">
        <title>Giant virus diversity and host interactions through global metagenomics.</title>
        <authorList>
            <person name="Schulz F."/>
            <person name="Roux S."/>
            <person name="Paez-Espino D."/>
            <person name="Jungbluth S."/>
            <person name="Walsh D.A."/>
            <person name="Denef V.J."/>
            <person name="McMahon K.D."/>
            <person name="Konstantinidis K.T."/>
            <person name="Eloe-Fadrosh E.A."/>
            <person name="Kyrpides N.C."/>
            <person name="Woyke T."/>
        </authorList>
    </citation>
    <scope>NUCLEOTIDE SEQUENCE</scope>
    <source>
        <strain evidence="2">GVMAG-M-3300025880-56</strain>
    </source>
</reference>
<protein>
    <recommendedName>
        <fullName evidence="1">RING-type domain-containing protein</fullName>
    </recommendedName>
</protein>
<dbReference type="InterPro" id="IPR001841">
    <property type="entry name" value="Znf_RING"/>
</dbReference>
<dbReference type="PROSITE" id="PS50089">
    <property type="entry name" value="ZF_RING_2"/>
    <property type="match status" value="1"/>
</dbReference>
<sequence>MRRIDPTLFEEIYYQNFDNFKYTIYRPIGNPIILFSLIDGSPLAALTLKTQTGNSGQSIIVKKPEKELLDIPYDFQGIIDKDNQEFEFVITNFCDCLINFNILREDNKVTEVNPGAFMSVNKVNELHPGQSYAIKCDQKNNLTLILNKIFNSETEIYAKPISLAEENINVANLKSKPGKIKDFSPRGIYYYLSVVPQNTAVNTIKKFEKTKWECVDFFIRKEQIVKADVQHLMVDGGEDEEDVGGYDIFGDEEDVDDVDDVDGYDDFCELDEQPCCDIRQKNKTLTETDSAILPIIGKHKIAPINTITNSSISSVGGGKRIMEYSRETGVDYDYNSNSVRCILTLTVNEDLVLFTKPKLETLLGESRAFLTDILKNKSTLLLNDIDKIYNSDNCCICLESNPDIIFYQCGHQCVHKADKCSNGVIKCPLCRKFIVAKLI</sequence>
<dbReference type="SUPFAM" id="SSF57850">
    <property type="entry name" value="RING/U-box"/>
    <property type="match status" value="1"/>
</dbReference>
<proteinExistence type="predicted"/>
<dbReference type="Pfam" id="PF13920">
    <property type="entry name" value="zf-C3HC4_3"/>
    <property type="match status" value="1"/>
</dbReference>
<evidence type="ECO:0000259" key="1">
    <source>
        <dbReference type="PROSITE" id="PS50089"/>
    </source>
</evidence>
<feature type="domain" description="RING-type" evidence="1">
    <location>
        <begin position="394"/>
        <end position="431"/>
    </location>
</feature>
<accession>A0A6C0JDK4</accession>
<dbReference type="EMBL" id="MN740350">
    <property type="protein sequence ID" value="QHU01828.1"/>
    <property type="molecule type" value="Genomic_DNA"/>
</dbReference>
<name>A0A6C0JDK4_9ZZZZ</name>
<evidence type="ECO:0000313" key="2">
    <source>
        <dbReference type="EMBL" id="QHU01828.1"/>
    </source>
</evidence>
<organism evidence="2">
    <name type="scientific">viral metagenome</name>
    <dbReference type="NCBI Taxonomy" id="1070528"/>
    <lineage>
        <taxon>unclassified sequences</taxon>
        <taxon>metagenomes</taxon>
        <taxon>organismal metagenomes</taxon>
    </lineage>
</organism>
<dbReference type="AlphaFoldDB" id="A0A6C0JDK4"/>